<evidence type="ECO:0000313" key="9">
    <source>
        <dbReference type="Proteomes" id="UP000255248"/>
    </source>
</evidence>
<gene>
    <name evidence="8" type="ORF">NCTC12121_03019</name>
</gene>
<keyword evidence="3" id="KW-0235">DNA replication</keyword>
<dbReference type="GO" id="GO:0016787">
    <property type="term" value="F:hydrolase activity"/>
    <property type="evidence" value="ECO:0007669"/>
    <property type="project" value="UniProtKB-KW"/>
</dbReference>
<dbReference type="Proteomes" id="UP000255248">
    <property type="component" value="Unassembled WGS sequence"/>
</dbReference>
<evidence type="ECO:0000256" key="5">
    <source>
        <dbReference type="ARBA" id="ARBA00022759"/>
    </source>
</evidence>
<dbReference type="AlphaFoldDB" id="A0A376DLD4"/>
<reference evidence="8 9" key="1">
    <citation type="submission" date="2018-06" db="EMBL/GenBank/DDBJ databases">
        <authorList>
            <consortium name="Pathogen Informatics"/>
            <person name="Doyle S."/>
        </authorList>
    </citation>
    <scope>NUCLEOTIDE SEQUENCE [LARGE SCALE GENOMIC DNA]</scope>
    <source>
        <strain evidence="8 9">NCTC12121</strain>
    </source>
</reference>
<keyword evidence="6" id="KW-0378">Hydrolase</keyword>
<dbReference type="RefSeq" id="WP_024523575.1">
    <property type="nucleotide sequence ID" value="NZ_CP065626.1"/>
</dbReference>
<sequence>MSSISYAYPWNAPRSAIASPYLTYDQQYHRDRMFAALLHARKVLSLQPECVRFDVYRTAAVLEQNQGSQRANAFLISFCKKALPRLELVAKKYECVGINSNVSTAVFGGHFDTKLMQYLASRMVNMVARYNRLPDMSRADIDLLAADIANFIRAELADIDGTGFSELKTLYTWYMRAGIISLQFNVPPPHWERVTKKYVGEDEIAPAIARMFNDVWWRGRLRRIAAAWREHLQIAAGNVSKKKYAYASKNCVTDWREQKRRTREFLKGLALEDEDGNRISLIEKYDGSVANPAIRRCELMTRIRGFENICNELGYVGEFYTLTAPSKYHATTKAGYRNSKWNGASPSDTQSYLTGLWARIRAKLHREEIRIFGIRVAEPHHDGTPHWHMLMFMLPEDVERVRLIIRDYAWEEDRHELKSDKAKKARFHAEAIDPEKGSATGYVAKYISKNIDGYALDGETDDESGELLKETASAVSAWAARWHIRQFQFIGGAPVTVYRELRRLADTETAHGLSVEFAAVHDAADAGDWAGYVNAQGGPFVRRDDLQVRTLYEPRPEFNQYGEETICIRGVYDSAVGAGTPILTRLTQWKIVPKRAVNLAVDVKGAPAPSRSSVNNCTGEPEGDLAWLNDFDFSQPLNRSQKRQLMDLLRSERRHRKPVFDPRTKKNAAAIDRTLDEIKVLTGQDISKGEALHLMAGSKMSIAGHWCRGSASGEVFGARSKSNLHDSVQILRCFDKLRRSVKVMKTT</sequence>
<evidence type="ECO:0000256" key="1">
    <source>
        <dbReference type="ARBA" id="ARBA00003293"/>
    </source>
</evidence>
<dbReference type="OrthoDB" id="5568266at2"/>
<dbReference type="GO" id="GO:0004519">
    <property type="term" value="F:endonuclease activity"/>
    <property type="evidence" value="ECO:0007669"/>
    <property type="project" value="UniProtKB-KW"/>
</dbReference>
<evidence type="ECO:0000256" key="4">
    <source>
        <dbReference type="ARBA" id="ARBA00022722"/>
    </source>
</evidence>
<protein>
    <submittedName>
        <fullName evidence="8">Bacteriophage replication gene A protein (GPA)</fullName>
    </submittedName>
</protein>
<keyword evidence="4" id="KW-0540">Nuclease</keyword>
<accession>A0A376DLD4</accession>
<feature type="domain" description="Replication gene A protein-like" evidence="7">
    <location>
        <begin position="140"/>
        <end position="454"/>
    </location>
</feature>
<organism evidence="8 9">
    <name type="scientific">Edwardsiella hoshinae</name>
    <dbReference type="NCBI Taxonomy" id="93378"/>
    <lineage>
        <taxon>Bacteria</taxon>
        <taxon>Pseudomonadati</taxon>
        <taxon>Pseudomonadota</taxon>
        <taxon>Gammaproteobacteria</taxon>
        <taxon>Enterobacterales</taxon>
        <taxon>Hafniaceae</taxon>
        <taxon>Edwardsiella</taxon>
    </lineage>
</organism>
<dbReference type="Pfam" id="PF05840">
    <property type="entry name" value="Phage_GPA"/>
    <property type="match status" value="1"/>
</dbReference>
<keyword evidence="5" id="KW-0255">Endonuclease</keyword>
<evidence type="ECO:0000256" key="2">
    <source>
        <dbReference type="ARBA" id="ARBA00009260"/>
    </source>
</evidence>
<evidence type="ECO:0000259" key="7">
    <source>
        <dbReference type="Pfam" id="PF05840"/>
    </source>
</evidence>
<dbReference type="EMBL" id="UFXZ01000001">
    <property type="protein sequence ID" value="STC91415.1"/>
    <property type="molecule type" value="Genomic_DNA"/>
</dbReference>
<proteinExistence type="inferred from homology"/>
<evidence type="ECO:0000256" key="3">
    <source>
        <dbReference type="ARBA" id="ARBA00022705"/>
    </source>
</evidence>
<evidence type="ECO:0000313" key="8">
    <source>
        <dbReference type="EMBL" id="STC91415.1"/>
    </source>
</evidence>
<dbReference type="GO" id="GO:0006260">
    <property type="term" value="P:DNA replication"/>
    <property type="evidence" value="ECO:0007669"/>
    <property type="project" value="UniProtKB-KW"/>
</dbReference>
<evidence type="ECO:0000256" key="6">
    <source>
        <dbReference type="ARBA" id="ARBA00022801"/>
    </source>
</evidence>
<name>A0A376DLD4_9GAMM</name>
<dbReference type="InterPro" id="IPR008766">
    <property type="entry name" value="Replication_gene_A-like"/>
</dbReference>
<comment type="function">
    <text evidence="1">Possible endonuclease which induces a single-strand cut and initiates DNA replication.</text>
</comment>
<comment type="similarity">
    <text evidence="2">Belongs to the phage GPA family.</text>
</comment>